<dbReference type="NCBIfam" id="TIGR01383">
    <property type="entry name" value="not_thiJ"/>
    <property type="match status" value="1"/>
</dbReference>
<dbReference type="InterPro" id="IPR006287">
    <property type="entry name" value="DJ-1"/>
</dbReference>
<name>A0ABP1PNP3_9HEXA</name>
<dbReference type="InterPro" id="IPR002818">
    <property type="entry name" value="DJ-1/PfpI"/>
</dbReference>
<dbReference type="Proteomes" id="UP001642540">
    <property type="component" value="Unassembled WGS sequence"/>
</dbReference>
<sequence length="252" mass="27296">MSGILTTLKCSSRFGNIGILSRFLNTQSHFQNINSNHHNQPIYCKRQQLFEDITSRRYLHISHAAMAKTALVVITTGSEEMEAVTPIDTLRRAGVEVTVAGLNSAGDTVMSRNVIFGAEKSLKDALASAPFDAIILPGGLKGAEAFVESEELGEVLKEQEKAGRLVAAVCAAPTALYRRDLFLGKSLTSHPVVQERMSAGGKYQYKEDRVVIDGNLITSRGPGTALEWSLAITAYLLGQEKADDLSKAMLAK</sequence>
<dbReference type="EMBL" id="CAXLJM020000007">
    <property type="protein sequence ID" value="CAL8072183.1"/>
    <property type="molecule type" value="Genomic_DNA"/>
</dbReference>
<evidence type="ECO:0000313" key="3">
    <source>
        <dbReference type="Proteomes" id="UP001642540"/>
    </source>
</evidence>
<dbReference type="Gene3D" id="3.40.50.880">
    <property type="match status" value="1"/>
</dbReference>
<dbReference type="InterPro" id="IPR029062">
    <property type="entry name" value="Class_I_gatase-like"/>
</dbReference>
<keyword evidence="3" id="KW-1185">Reference proteome</keyword>
<reference evidence="2 3" key="1">
    <citation type="submission" date="2024-08" db="EMBL/GenBank/DDBJ databases">
        <authorList>
            <person name="Cucini C."/>
            <person name="Frati F."/>
        </authorList>
    </citation>
    <scope>NUCLEOTIDE SEQUENCE [LARGE SCALE GENOMIC DNA]</scope>
</reference>
<protein>
    <recommendedName>
        <fullName evidence="1">DJ-1/PfpI domain-containing protein</fullName>
    </recommendedName>
</protein>
<dbReference type="CDD" id="cd03135">
    <property type="entry name" value="GATase1_DJ-1"/>
    <property type="match status" value="1"/>
</dbReference>
<organism evidence="2 3">
    <name type="scientific">Orchesella dallaii</name>
    <dbReference type="NCBI Taxonomy" id="48710"/>
    <lineage>
        <taxon>Eukaryota</taxon>
        <taxon>Metazoa</taxon>
        <taxon>Ecdysozoa</taxon>
        <taxon>Arthropoda</taxon>
        <taxon>Hexapoda</taxon>
        <taxon>Collembola</taxon>
        <taxon>Entomobryomorpha</taxon>
        <taxon>Entomobryoidea</taxon>
        <taxon>Orchesellidae</taxon>
        <taxon>Orchesellinae</taxon>
        <taxon>Orchesella</taxon>
    </lineage>
</organism>
<feature type="domain" description="DJ-1/PfpI" evidence="1">
    <location>
        <begin position="68"/>
        <end position="233"/>
    </location>
</feature>
<dbReference type="InterPro" id="IPR050325">
    <property type="entry name" value="Prot/Nucl_acid_deglycase"/>
</dbReference>
<accession>A0ABP1PNP3</accession>
<gene>
    <name evidence="2" type="ORF">ODALV1_LOCUS2040</name>
</gene>
<dbReference type="Pfam" id="PF01965">
    <property type="entry name" value="DJ-1_PfpI"/>
    <property type="match status" value="1"/>
</dbReference>
<comment type="caution">
    <text evidence="2">The sequence shown here is derived from an EMBL/GenBank/DDBJ whole genome shotgun (WGS) entry which is preliminary data.</text>
</comment>
<dbReference type="PANTHER" id="PTHR48094:SF12">
    <property type="entry name" value="PARKINSON DISEASE PROTEIN 7 HOMOLOG"/>
    <property type="match status" value="1"/>
</dbReference>
<evidence type="ECO:0000313" key="2">
    <source>
        <dbReference type="EMBL" id="CAL8072183.1"/>
    </source>
</evidence>
<dbReference type="SUPFAM" id="SSF52317">
    <property type="entry name" value="Class I glutamine amidotransferase-like"/>
    <property type="match status" value="1"/>
</dbReference>
<evidence type="ECO:0000259" key="1">
    <source>
        <dbReference type="Pfam" id="PF01965"/>
    </source>
</evidence>
<proteinExistence type="predicted"/>
<dbReference type="PANTHER" id="PTHR48094">
    <property type="entry name" value="PROTEIN/NUCLEIC ACID DEGLYCASE DJ-1-RELATED"/>
    <property type="match status" value="1"/>
</dbReference>